<dbReference type="SUPFAM" id="SSF110997">
    <property type="entry name" value="Sporulation related repeat"/>
    <property type="match status" value="1"/>
</dbReference>
<dbReference type="InterPro" id="IPR036680">
    <property type="entry name" value="SPOR-like_sf"/>
</dbReference>
<dbReference type="PANTHER" id="PTHR11102:SF160">
    <property type="entry name" value="ERAD-ASSOCIATED E3 UBIQUITIN-PROTEIN LIGASE COMPONENT HRD3"/>
    <property type="match status" value="1"/>
</dbReference>
<organism evidence="2 3">
    <name type="scientific">Dongia sedimenti</name>
    <dbReference type="NCBI Taxonomy" id="3064282"/>
    <lineage>
        <taxon>Bacteria</taxon>
        <taxon>Pseudomonadati</taxon>
        <taxon>Pseudomonadota</taxon>
        <taxon>Alphaproteobacteria</taxon>
        <taxon>Rhodospirillales</taxon>
        <taxon>Dongiaceae</taxon>
        <taxon>Dongia</taxon>
    </lineage>
</organism>
<comment type="caution">
    <text evidence="2">The sequence shown here is derived from an EMBL/GenBank/DDBJ whole genome shotgun (WGS) entry which is preliminary data.</text>
</comment>
<dbReference type="Proteomes" id="UP001230156">
    <property type="component" value="Unassembled WGS sequence"/>
</dbReference>
<dbReference type="Pfam" id="PF05036">
    <property type="entry name" value="SPOR"/>
    <property type="match status" value="1"/>
</dbReference>
<sequence length="275" mass="29140">MRLTLQRGTALIAVIAGLGAGLIGATHLATAGEEEGREFMQAGEYGKAIQELQPLADQGSPTAEYLLGEIYFGGHGGDMQQALKWMTASAEQGYAQAQARLGMIYAKGLGVPINNVEAYRWFALAARGADPKAQLKTISEANRGAIAKRLSPAERSQAEALVEDWRPAGAPVIATPKQSEGVIGQVGQVIPGIRIQLAAVKNADEATPEWARLQKTLGTQLDGLVLTVESVDLGTKGIYHRIQAGPFTDKAAAAAKCAVIKQMKQDCLVVVRKKP</sequence>
<evidence type="ECO:0000259" key="1">
    <source>
        <dbReference type="PROSITE" id="PS51724"/>
    </source>
</evidence>
<feature type="domain" description="SPOR" evidence="1">
    <location>
        <begin position="187"/>
        <end position="273"/>
    </location>
</feature>
<dbReference type="SUPFAM" id="SSF81901">
    <property type="entry name" value="HCP-like"/>
    <property type="match status" value="1"/>
</dbReference>
<name>A0ABU0YP51_9PROT</name>
<dbReference type="PROSITE" id="PS51724">
    <property type="entry name" value="SPOR"/>
    <property type="match status" value="1"/>
</dbReference>
<evidence type="ECO:0000313" key="3">
    <source>
        <dbReference type="Proteomes" id="UP001230156"/>
    </source>
</evidence>
<dbReference type="InterPro" id="IPR050767">
    <property type="entry name" value="Sel1_AlgK"/>
</dbReference>
<dbReference type="RefSeq" id="WP_379956458.1">
    <property type="nucleotide sequence ID" value="NZ_JAUYVI010000004.1"/>
</dbReference>
<dbReference type="InterPro" id="IPR007730">
    <property type="entry name" value="SPOR-like_dom"/>
</dbReference>
<gene>
    <name evidence="2" type="ORF">Q8A70_14950</name>
</gene>
<dbReference type="PANTHER" id="PTHR11102">
    <property type="entry name" value="SEL-1-LIKE PROTEIN"/>
    <property type="match status" value="1"/>
</dbReference>
<dbReference type="EMBL" id="JAUYVI010000004">
    <property type="protein sequence ID" value="MDQ7248982.1"/>
    <property type="molecule type" value="Genomic_DNA"/>
</dbReference>
<dbReference type="InterPro" id="IPR006597">
    <property type="entry name" value="Sel1-like"/>
</dbReference>
<keyword evidence="3" id="KW-1185">Reference proteome</keyword>
<dbReference type="Gene3D" id="3.30.70.1070">
    <property type="entry name" value="Sporulation related repeat"/>
    <property type="match status" value="1"/>
</dbReference>
<dbReference type="InterPro" id="IPR011990">
    <property type="entry name" value="TPR-like_helical_dom_sf"/>
</dbReference>
<dbReference type="Gene3D" id="1.25.40.10">
    <property type="entry name" value="Tetratricopeptide repeat domain"/>
    <property type="match status" value="1"/>
</dbReference>
<protein>
    <submittedName>
        <fullName evidence="2">Tetratricopeptide repeat protein</fullName>
    </submittedName>
</protein>
<proteinExistence type="predicted"/>
<dbReference type="Pfam" id="PF08238">
    <property type="entry name" value="Sel1"/>
    <property type="match status" value="2"/>
</dbReference>
<dbReference type="SMART" id="SM00671">
    <property type="entry name" value="SEL1"/>
    <property type="match status" value="2"/>
</dbReference>
<evidence type="ECO:0000313" key="2">
    <source>
        <dbReference type="EMBL" id="MDQ7248982.1"/>
    </source>
</evidence>
<reference evidence="3" key="1">
    <citation type="submission" date="2023-08" db="EMBL/GenBank/DDBJ databases">
        <title>Rhodospirillaceae gen. nov., a novel taxon isolated from the Yangtze River Yuezi River estuary sludge.</title>
        <authorList>
            <person name="Ruan L."/>
        </authorList>
    </citation>
    <scope>NUCLEOTIDE SEQUENCE [LARGE SCALE GENOMIC DNA]</scope>
    <source>
        <strain evidence="3">R-7</strain>
    </source>
</reference>
<accession>A0ABU0YP51</accession>